<evidence type="ECO:0000313" key="2">
    <source>
        <dbReference type="EMBL" id="VAW36409.1"/>
    </source>
</evidence>
<dbReference type="Gene3D" id="3.60.15.10">
    <property type="entry name" value="Ribonuclease Z/Hydroxyacylglutathione hydrolase-like"/>
    <property type="match status" value="1"/>
</dbReference>
<evidence type="ECO:0000259" key="1">
    <source>
        <dbReference type="SMART" id="SM00849"/>
    </source>
</evidence>
<dbReference type="EMBL" id="UOEY01000024">
    <property type="protein sequence ID" value="VAW36409.1"/>
    <property type="molecule type" value="Genomic_DNA"/>
</dbReference>
<gene>
    <name evidence="2" type="ORF">MNBD_DELTA04-812</name>
</gene>
<dbReference type="GO" id="GO:0042781">
    <property type="term" value="F:3'-tRNA processing endoribonuclease activity"/>
    <property type="evidence" value="ECO:0007669"/>
    <property type="project" value="TreeGrafter"/>
</dbReference>
<sequence length="249" mass="27603">MDVFFIGVGEACDSEHGNTSVLVTTGPGVRVLCDCGFSVPHHFFRICDDPDELEMVWISHFHGDHYFGLPLLLLRFWEMRRSRPLIIAGQSGIAGQVLKSFDMAYSGFAAKLCYPLNFIEIEPGESRQHAGLTMQTVQTVHSRRNLGLLLDDGDRKLYYSGDGRPSADVAALARDCDLAVHEAFKLEDEFPGHGSVNGCLRLAEKARIKRLALVHMDRIVRRQQADVISGILARNPSVTLPVEGARISL</sequence>
<protein>
    <recommendedName>
        <fullName evidence="1">Metallo-beta-lactamase domain-containing protein</fullName>
    </recommendedName>
</protein>
<dbReference type="PANTHER" id="PTHR46018:SF7">
    <property type="entry name" value="RIBONUCLEASE Z"/>
    <property type="match status" value="1"/>
</dbReference>
<name>A0A3B0VHY7_9ZZZZ</name>
<dbReference type="PANTHER" id="PTHR46018">
    <property type="entry name" value="ZINC PHOSPHODIESTERASE ELAC PROTEIN 1"/>
    <property type="match status" value="1"/>
</dbReference>
<organism evidence="2">
    <name type="scientific">hydrothermal vent metagenome</name>
    <dbReference type="NCBI Taxonomy" id="652676"/>
    <lineage>
        <taxon>unclassified sequences</taxon>
        <taxon>metagenomes</taxon>
        <taxon>ecological metagenomes</taxon>
    </lineage>
</organism>
<proteinExistence type="predicted"/>
<dbReference type="SMART" id="SM00849">
    <property type="entry name" value="Lactamase_B"/>
    <property type="match status" value="1"/>
</dbReference>
<dbReference type="InterPro" id="IPR036866">
    <property type="entry name" value="RibonucZ/Hydroxyglut_hydro"/>
</dbReference>
<dbReference type="AlphaFoldDB" id="A0A3B0VHY7"/>
<dbReference type="SUPFAM" id="SSF56281">
    <property type="entry name" value="Metallo-hydrolase/oxidoreductase"/>
    <property type="match status" value="1"/>
</dbReference>
<accession>A0A3B0VHY7</accession>
<dbReference type="InterPro" id="IPR001279">
    <property type="entry name" value="Metallo-B-lactamas"/>
</dbReference>
<reference evidence="2" key="1">
    <citation type="submission" date="2018-06" db="EMBL/GenBank/DDBJ databases">
        <authorList>
            <person name="Zhirakovskaya E."/>
        </authorList>
    </citation>
    <scope>NUCLEOTIDE SEQUENCE</scope>
</reference>
<feature type="domain" description="Metallo-beta-lactamase" evidence="1">
    <location>
        <begin position="17"/>
        <end position="193"/>
    </location>
</feature>
<dbReference type="Pfam" id="PF23023">
    <property type="entry name" value="Anti-Pycsar_Apyc1"/>
    <property type="match status" value="1"/>
</dbReference>